<evidence type="ECO:0000313" key="3">
    <source>
        <dbReference type="Proteomes" id="UP001151760"/>
    </source>
</evidence>
<feature type="region of interest" description="Disordered" evidence="1">
    <location>
        <begin position="355"/>
        <end position="480"/>
    </location>
</feature>
<reference evidence="2" key="1">
    <citation type="journal article" date="2022" name="Int. J. Mol. Sci.">
        <title>Draft Genome of Tanacetum Coccineum: Genomic Comparison of Closely Related Tanacetum-Family Plants.</title>
        <authorList>
            <person name="Yamashiro T."/>
            <person name="Shiraishi A."/>
            <person name="Nakayama K."/>
            <person name="Satake H."/>
        </authorList>
    </citation>
    <scope>NUCLEOTIDE SEQUENCE</scope>
</reference>
<proteinExistence type="predicted"/>
<evidence type="ECO:0000313" key="2">
    <source>
        <dbReference type="EMBL" id="GJS90282.1"/>
    </source>
</evidence>
<keyword evidence="3" id="KW-1185">Reference proteome</keyword>
<sequence>MGGWDAKLGIFVAGKVAFDLLRDALSAIFGLSELKRNNARGNVVVGNVGGQNRGGIINPRPAKPIKCYNYNGLGHIERECPRPKQIQDSDYFKDEMLLMQAQENDAVLDEEQSLFLAGEQIINFDEDVDNSPENDMALNRTHIFEADDGCSRPDVNEAKLKESRGVEKADWEMSAGVINGDQRGKKVALVKLNCGYQWRPTGKKFILGELCPSTKLLAMSYSHLGIWTHVFKTYDWESFKLKNFRKVHRTAHYAQSTARCESTAVMFEVFSDMLAVQSFQVQIMFEASSFKPLNSTINDLARRSAPTEGLYRIYNNENSSINGNEFQVTIDEMDQRRAPCTHDCDEYLKQSRVNEPVPSATDINAQVVPPGTSLSTTIAQDAPSTSASSSTSDMHHPVRHQEITEETTLEDPPINHDVLHPSHNLVTGDPGSVRSSSENVNSAEPNQVNYPPDHLRRWTKDHPLDNIVGNPSHLYHRENS</sequence>
<reference evidence="2" key="2">
    <citation type="submission" date="2022-01" db="EMBL/GenBank/DDBJ databases">
        <authorList>
            <person name="Yamashiro T."/>
            <person name="Shiraishi A."/>
            <person name="Satake H."/>
            <person name="Nakayama K."/>
        </authorList>
    </citation>
    <scope>NUCLEOTIDE SEQUENCE</scope>
</reference>
<feature type="compositionally biased region" description="Polar residues" evidence="1">
    <location>
        <begin position="433"/>
        <end position="449"/>
    </location>
</feature>
<dbReference type="Proteomes" id="UP001151760">
    <property type="component" value="Unassembled WGS sequence"/>
</dbReference>
<name>A0ABQ4ZMZ7_9ASTR</name>
<gene>
    <name evidence="2" type="ORF">Tco_0772918</name>
</gene>
<organism evidence="2 3">
    <name type="scientific">Tanacetum coccineum</name>
    <dbReference type="NCBI Taxonomy" id="301880"/>
    <lineage>
        <taxon>Eukaryota</taxon>
        <taxon>Viridiplantae</taxon>
        <taxon>Streptophyta</taxon>
        <taxon>Embryophyta</taxon>
        <taxon>Tracheophyta</taxon>
        <taxon>Spermatophyta</taxon>
        <taxon>Magnoliopsida</taxon>
        <taxon>eudicotyledons</taxon>
        <taxon>Gunneridae</taxon>
        <taxon>Pentapetalae</taxon>
        <taxon>asterids</taxon>
        <taxon>campanulids</taxon>
        <taxon>Asterales</taxon>
        <taxon>Asteraceae</taxon>
        <taxon>Asteroideae</taxon>
        <taxon>Anthemideae</taxon>
        <taxon>Anthemidinae</taxon>
        <taxon>Tanacetum</taxon>
    </lineage>
</organism>
<dbReference type="SUPFAM" id="SSF57756">
    <property type="entry name" value="Retrovirus zinc finger-like domains"/>
    <property type="match status" value="1"/>
</dbReference>
<feature type="compositionally biased region" description="Basic and acidic residues" evidence="1">
    <location>
        <begin position="453"/>
        <end position="464"/>
    </location>
</feature>
<feature type="compositionally biased region" description="Basic and acidic residues" evidence="1">
    <location>
        <begin position="393"/>
        <end position="403"/>
    </location>
</feature>
<accession>A0ABQ4ZMZ7</accession>
<dbReference type="InterPro" id="IPR036875">
    <property type="entry name" value="Znf_CCHC_sf"/>
</dbReference>
<feature type="compositionally biased region" description="Polar residues" evidence="1">
    <location>
        <begin position="372"/>
        <end position="383"/>
    </location>
</feature>
<dbReference type="EMBL" id="BQNB010011415">
    <property type="protein sequence ID" value="GJS90282.1"/>
    <property type="molecule type" value="Genomic_DNA"/>
</dbReference>
<protein>
    <submittedName>
        <fullName evidence="2">Retrovirus-related pol polyprotein from transposon TNT 1-94</fullName>
    </submittedName>
</protein>
<comment type="caution">
    <text evidence="2">The sequence shown here is derived from an EMBL/GenBank/DDBJ whole genome shotgun (WGS) entry which is preliminary data.</text>
</comment>
<evidence type="ECO:0000256" key="1">
    <source>
        <dbReference type="SAM" id="MobiDB-lite"/>
    </source>
</evidence>